<feature type="compositionally biased region" description="Low complexity" evidence="1">
    <location>
        <begin position="88"/>
        <end position="97"/>
    </location>
</feature>
<sequence length="126" mass="13539">MVRDRNLTRSGLEWKRNSKIFVLTAPFGGSSKAVNAKVHSKTFKRVGRRGRDGRIRAQIGVGGDEEEHAATIKHNEVVDLNASAGGNRSSSIPSRVRSASEKHETPAESNAEAGVARSFGGESLVQ</sequence>
<dbReference type="Proteomes" id="UP001341840">
    <property type="component" value="Unassembled WGS sequence"/>
</dbReference>
<gene>
    <name evidence="2" type="ORF">PIB30_047947</name>
</gene>
<accession>A0ABU6XHS7</accession>
<feature type="region of interest" description="Disordered" evidence="1">
    <location>
        <begin position="77"/>
        <end position="126"/>
    </location>
</feature>
<evidence type="ECO:0000313" key="2">
    <source>
        <dbReference type="EMBL" id="MED6196483.1"/>
    </source>
</evidence>
<protein>
    <submittedName>
        <fullName evidence="2">Uncharacterized protein</fullName>
    </submittedName>
</protein>
<proteinExistence type="predicted"/>
<name>A0ABU6XHS7_9FABA</name>
<organism evidence="2 3">
    <name type="scientific">Stylosanthes scabra</name>
    <dbReference type="NCBI Taxonomy" id="79078"/>
    <lineage>
        <taxon>Eukaryota</taxon>
        <taxon>Viridiplantae</taxon>
        <taxon>Streptophyta</taxon>
        <taxon>Embryophyta</taxon>
        <taxon>Tracheophyta</taxon>
        <taxon>Spermatophyta</taxon>
        <taxon>Magnoliopsida</taxon>
        <taxon>eudicotyledons</taxon>
        <taxon>Gunneridae</taxon>
        <taxon>Pentapetalae</taxon>
        <taxon>rosids</taxon>
        <taxon>fabids</taxon>
        <taxon>Fabales</taxon>
        <taxon>Fabaceae</taxon>
        <taxon>Papilionoideae</taxon>
        <taxon>50 kb inversion clade</taxon>
        <taxon>dalbergioids sensu lato</taxon>
        <taxon>Dalbergieae</taxon>
        <taxon>Pterocarpus clade</taxon>
        <taxon>Stylosanthes</taxon>
    </lineage>
</organism>
<reference evidence="2 3" key="1">
    <citation type="journal article" date="2023" name="Plants (Basel)">
        <title>Bridging the Gap: Combining Genomics and Transcriptomics Approaches to Understand Stylosanthes scabra, an Orphan Legume from the Brazilian Caatinga.</title>
        <authorList>
            <person name="Ferreira-Neto J.R.C."/>
            <person name="da Silva M.D."/>
            <person name="Binneck E."/>
            <person name="de Melo N.F."/>
            <person name="da Silva R.H."/>
            <person name="de Melo A.L.T.M."/>
            <person name="Pandolfi V."/>
            <person name="Bustamante F.O."/>
            <person name="Brasileiro-Vidal A.C."/>
            <person name="Benko-Iseppon A.M."/>
        </authorList>
    </citation>
    <scope>NUCLEOTIDE SEQUENCE [LARGE SCALE GENOMIC DNA]</scope>
    <source>
        <tissue evidence="2">Leaves</tissue>
    </source>
</reference>
<keyword evidence="3" id="KW-1185">Reference proteome</keyword>
<evidence type="ECO:0000256" key="1">
    <source>
        <dbReference type="SAM" id="MobiDB-lite"/>
    </source>
</evidence>
<dbReference type="EMBL" id="JASCZI010211759">
    <property type="protein sequence ID" value="MED6196483.1"/>
    <property type="molecule type" value="Genomic_DNA"/>
</dbReference>
<evidence type="ECO:0000313" key="3">
    <source>
        <dbReference type="Proteomes" id="UP001341840"/>
    </source>
</evidence>
<comment type="caution">
    <text evidence="2">The sequence shown here is derived from an EMBL/GenBank/DDBJ whole genome shotgun (WGS) entry which is preliminary data.</text>
</comment>